<keyword evidence="3" id="KW-0812">Transmembrane</keyword>
<feature type="region of interest" description="Disordered" evidence="2">
    <location>
        <begin position="1"/>
        <end position="26"/>
    </location>
</feature>
<protein>
    <recommendedName>
        <fullName evidence="6">SCP2 domain-containing protein</fullName>
    </recommendedName>
</protein>
<organism evidence="4 5">
    <name type="scientific">Moraxella bovoculi 237</name>
    <dbReference type="NCBI Taxonomy" id="743974"/>
    <lineage>
        <taxon>Bacteria</taxon>
        <taxon>Pseudomonadati</taxon>
        <taxon>Pseudomonadota</taxon>
        <taxon>Gammaproteobacteria</taxon>
        <taxon>Moraxellales</taxon>
        <taxon>Moraxellaceae</taxon>
        <taxon>Moraxella</taxon>
    </lineage>
</organism>
<dbReference type="AlphaFoldDB" id="A0A066UCG8"/>
<name>A0A066UCG8_9GAMM</name>
<feature type="transmembrane region" description="Helical" evidence="3">
    <location>
        <begin position="32"/>
        <end position="55"/>
    </location>
</feature>
<evidence type="ECO:0000313" key="5">
    <source>
        <dbReference type="Proteomes" id="UP000035860"/>
    </source>
</evidence>
<dbReference type="Proteomes" id="UP000035860">
    <property type="component" value="Unassembled WGS sequence"/>
</dbReference>
<reference evidence="4 5" key="1">
    <citation type="journal article" date="2014" name="Genome Announc.">
        <title>Draft Genome Sequence of Moraxella bovoculi Strain 237T (ATCC BAA-1259T) Isolated from a Calf with Infectious Bovine Keratoconjunctivitis.</title>
        <authorList>
            <person name="Calcutt M.J."/>
            <person name="Foecking M.F."/>
            <person name="Martin N.T."/>
            <person name="Mhlanga-Mutangadura T."/>
            <person name="Reilly T.J."/>
        </authorList>
    </citation>
    <scope>NUCLEOTIDE SEQUENCE [LARGE SCALE GENOMIC DNA]</scope>
    <source>
        <strain evidence="4 5">237</strain>
    </source>
</reference>
<evidence type="ECO:0000256" key="3">
    <source>
        <dbReference type="SAM" id="Phobius"/>
    </source>
</evidence>
<evidence type="ECO:0000256" key="2">
    <source>
        <dbReference type="SAM" id="MobiDB-lite"/>
    </source>
</evidence>
<feature type="coiled-coil region" evidence="1">
    <location>
        <begin position="182"/>
        <end position="216"/>
    </location>
</feature>
<proteinExistence type="predicted"/>
<keyword evidence="3" id="KW-1133">Transmembrane helix</keyword>
<keyword evidence="1" id="KW-0175">Coiled coil</keyword>
<sequence length="241" mass="26686">MTDNIHTPKNTPNDNPKPQNQRSYNKSAQNDAGVISGSFVNVLLVFLESAITLMLRFNPKLRQLAYPLTQEGVVVSIRTYLPHVQIFATFSHHGVLLDQELPADKSVADIRVNAYSFQIISTLTNHSVEAVEKLQIRGAAEQVANFKAFLVQLGVGGVIDQFLRKVKKTENKPTPEERAEKLSELKAKLSEQSLQIDGLTTQNARLNTQLAEAKTKQKSTFTGFIIASLVAIASLVSHFFI</sequence>
<dbReference type="EMBL" id="AOMT01000026">
    <property type="protein sequence ID" value="KDN24780.1"/>
    <property type="molecule type" value="Genomic_DNA"/>
</dbReference>
<comment type="caution">
    <text evidence="4">The sequence shown here is derived from an EMBL/GenBank/DDBJ whole genome shotgun (WGS) entry which is preliminary data.</text>
</comment>
<feature type="compositionally biased region" description="Low complexity" evidence="2">
    <location>
        <begin position="7"/>
        <end position="21"/>
    </location>
</feature>
<accession>A0A066UCG8</accession>
<dbReference type="eggNOG" id="ENOG5033FZ3">
    <property type="taxonomic scope" value="Bacteria"/>
</dbReference>
<evidence type="ECO:0008006" key="6">
    <source>
        <dbReference type="Google" id="ProtNLM"/>
    </source>
</evidence>
<evidence type="ECO:0000256" key="1">
    <source>
        <dbReference type="SAM" id="Coils"/>
    </source>
</evidence>
<keyword evidence="3" id="KW-0472">Membrane</keyword>
<keyword evidence="5" id="KW-1185">Reference proteome</keyword>
<feature type="transmembrane region" description="Helical" evidence="3">
    <location>
        <begin position="221"/>
        <end position="240"/>
    </location>
</feature>
<evidence type="ECO:0000313" key="4">
    <source>
        <dbReference type="EMBL" id="KDN24780.1"/>
    </source>
</evidence>
<dbReference type="RefSeq" id="WP_227712700.1">
    <property type="nucleotide sequence ID" value="NZ_AOMT01000026.1"/>
</dbReference>
<gene>
    <name evidence="4" type="ORF">MBO_07433</name>
</gene>